<dbReference type="AlphaFoldDB" id="A0A1B9DDE0"/>
<dbReference type="SUPFAM" id="SSF46689">
    <property type="entry name" value="Homeodomain-like"/>
    <property type="match status" value="2"/>
</dbReference>
<dbReference type="Gene3D" id="3.40.50.880">
    <property type="match status" value="1"/>
</dbReference>
<dbReference type="PANTHER" id="PTHR43130:SF3">
    <property type="entry name" value="HTH-TYPE TRANSCRIPTIONAL REGULATOR RV1931C"/>
    <property type="match status" value="1"/>
</dbReference>
<protein>
    <recommendedName>
        <fullName evidence="4">HTH araC/xylS-type domain-containing protein</fullName>
    </recommendedName>
</protein>
<accession>A0A1B9DDE0</accession>
<dbReference type="InterPro" id="IPR002818">
    <property type="entry name" value="DJ-1/PfpI"/>
</dbReference>
<dbReference type="SMART" id="SM00342">
    <property type="entry name" value="HTH_ARAC"/>
    <property type="match status" value="1"/>
</dbReference>
<dbReference type="PANTHER" id="PTHR43130">
    <property type="entry name" value="ARAC-FAMILY TRANSCRIPTIONAL REGULATOR"/>
    <property type="match status" value="1"/>
</dbReference>
<dbReference type="EMBL" id="MBEE01000027">
    <property type="protein sequence ID" value="OCB61693.1"/>
    <property type="molecule type" value="Genomic_DNA"/>
</dbReference>
<feature type="domain" description="HTH araC/xylS-type" evidence="4">
    <location>
        <begin position="218"/>
        <end position="316"/>
    </location>
</feature>
<keyword evidence="2" id="KW-0238">DNA-binding</keyword>
<dbReference type="InterPro" id="IPR018060">
    <property type="entry name" value="HTH_AraC"/>
</dbReference>
<proteinExistence type="predicted"/>
<dbReference type="GO" id="GO:0003700">
    <property type="term" value="F:DNA-binding transcription factor activity"/>
    <property type="evidence" value="ECO:0007669"/>
    <property type="project" value="InterPro"/>
</dbReference>
<evidence type="ECO:0000259" key="4">
    <source>
        <dbReference type="PROSITE" id="PS01124"/>
    </source>
</evidence>
<dbReference type="InterPro" id="IPR018062">
    <property type="entry name" value="HTH_AraC-typ_CS"/>
</dbReference>
<organism evidence="5 6">
    <name type="scientific">Mycobacterium malmoense</name>
    <dbReference type="NCBI Taxonomy" id="1780"/>
    <lineage>
        <taxon>Bacteria</taxon>
        <taxon>Bacillati</taxon>
        <taxon>Actinomycetota</taxon>
        <taxon>Actinomycetes</taxon>
        <taxon>Mycobacteriales</taxon>
        <taxon>Mycobacteriaceae</taxon>
        <taxon>Mycobacterium</taxon>
    </lineage>
</organism>
<dbReference type="RefSeq" id="WP_065478752.1">
    <property type="nucleotide sequence ID" value="NZ_MBEE01000027.1"/>
</dbReference>
<sequence>MARDPNTIACLLYSGVPMFELSVPITVFGMDRSESGAPNFTLLPIAAENGPLVSTGGVTIHAPYRLDDMRDAGIVIVPGWRGPHETVPEQSVQAIRAAHADGAVIVGLCTGTFVLAAAGLLDGRCAATHWQDAAALATRHPEIRVDPAVLYVDDGDVITGAGTAAGLDTCIHVVARFWGVRAATAIASRLAIPPQRSGAQAQLISSAIQAGSVGDGLSEILEYIVRNLNQQLDIDALAAEFNLSRRTFDRQFRAATGLSPIQWILHQRILRARHLLEDTDLTVNAIAHQVGLSGAVSLRPLFRRVVGVSPQVYRASFHSRKP</sequence>
<dbReference type="CDD" id="cd03137">
    <property type="entry name" value="GATase1_AraC_1"/>
    <property type="match status" value="1"/>
</dbReference>
<dbReference type="InterPro" id="IPR009057">
    <property type="entry name" value="Homeodomain-like_sf"/>
</dbReference>
<keyword evidence="3" id="KW-0804">Transcription</keyword>
<evidence type="ECO:0000256" key="2">
    <source>
        <dbReference type="ARBA" id="ARBA00023125"/>
    </source>
</evidence>
<dbReference type="Pfam" id="PF12833">
    <property type="entry name" value="HTH_18"/>
    <property type="match status" value="1"/>
</dbReference>
<dbReference type="SUPFAM" id="SSF52317">
    <property type="entry name" value="Class I glutamine amidotransferase-like"/>
    <property type="match status" value="1"/>
</dbReference>
<evidence type="ECO:0000313" key="5">
    <source>
        <dbReference type="EMBL" id="OCB61693.1"/>
    </source>
</evidence>
<evidence type="ECO:0000256" key="3">
    <source>
        <dbReference type="ARBA" id="ARBA00023163"/>
    </source>
</evidence>
<gene>
    <name evidence="5" type="ORF">A5677_12735</name>
</gene>
<comment type="caution">
    <text evidence="5">The sequence shown here is derived from an EMBL/GenBank/DDBJ whole genome shotgun (WGS) entry which is preliminary data.</text>
</comment>
<dbReference type="GO" id="GO:0043565">
    <property type="term" value="F:sequence-specific DNA binding"/>
    <property type="evidence" value="ECO:0007669"/>
    <property type="project" value="InterPro"/>
</dbReference>
<dbReference type="Gene3D" id="1.10.10.60">
    <property type="entry name" value="Homeodomain-like"/>
    <property type="match status" value="1"/>
</dbReference>
<reference evidence="5 6" key="1">
    <citation type="submission" date="2016-06" db="EMBL/GenBank/DDBJ databases">
        <authorList>
            <person name="Kjaerup R.B."/>
            <person name="Dalgaard T.S."/>
            <person name="Juul-Madsen H.R."/>
        </authorList>
    </citation>
    <scope>NUCLEOTIDE SEQUENCE [LARGE SCALE GENOMIC DNA]</scope>
    <source>
        <strain evidence="5 6">E3012</strain>
    </source>
</reference>
<dbReference type="Pfam" id="PF01965">
    <property type="entry name" value="DJ-1_PfpI"/>
    <property type="match status" value="1"/>
</dbReference>
<name>A0A1B9DDE0_MYCMA</name>
<dbReference type="InterPro" id="IPR052158">
    <property type="entry name" value="INH-QAR"/>
</dbReference>
<dbReference type="InterPro" id="IPR029062">
    <property type="entry name" value="Class_I_gatase-like"/>
</dbReference>
<evidence type="ECO:0000313" key="6">
    <source>
        <dbReference type="Proteomes" id="UP000092683"/>
    </source>
</evidence>
<keyword evidence="1" id="KW-0805">Transcription regulation</keyword>
<evidence type="ECO:0000256" key="1">
    <source>
        <dbReference type="ARBA" id="ARBA00023015"/>
    </source>
</evidence>
<dbReference type="Proteomes" id="UP000092683">
    <property type="component" value="Unassembled WGS sequence"/>
</dbReference>
<dbReference type="PROSITE" id="PS01124">
    <property type="entry name" value="HTH_ARAC_FAMILY_2"/>
    <property type="match status" value="1"/>
</dbReference>
<dbReference type="PROSITE" id="PS00041">
    <property type="entry name" value="HTH_ARAC_FAMILY_1"/>
    <property type="match status" value="1"/>
</dbReference>